<dbReference type="GO" id="GO:0031201">
    <property type="term" value="C:SNARE complex"/>
    <property type="evidence" value="ECO:0007669"/>
    <property type="project" value="TreeGrafter"/>
</dbReference>
<dbReference type="VEuPathDB" id="CryptoDB:Vbra_8949"/>
<evidence type="ECO:0000256" key="8">
    <source>
        <dbReference type="ARBA" id="ARBA00023136"/>
    </source>
</evidence>
<reference evidence="13 14" key="1">
    <citation type="submission" date="2014-11" db="EMBL/GenBank/DDBJ databases">
        <authorList>
            <person name="Zhu J."/>
            <person name="Qi W."/>
            <person name="Song R."/>
        </authorList>
    </citation>
    <scope>NUCLEOTIDE SEQUENCE [LARGE SCALE GENOMIC DNA]</scope>
</reference>
<protein>
    <recommendedName>
        <fullName evidence="12">Sec20 C-terminal domain-containing protein</fullName>
    </recommendedName>
</protein>
<dbReference type="GO" id="GO:0005789">
    <property type="term" value="C:endoplasmic reticulum membrane"/>
    <property type="evidence" value="ECO:0007669"/>
    <property type="project" value="UniProtKB-SubCell"/>
</dbReference>
<evidence type="ECO:0000313" key="13">
    <source>
        <dbReference type="EMBL" id="CEM09962.1"/>
    </source>
</evidence>
<dbReference type="OrthoDB" id="365988at2759"/>
<evidence type="ECO:0000256" key="10">
    <source>
        <dbReference type="SAM" id="MobiDB-lite"/>
    </source>
</evidence>
<dbReference type="InParanoid" id="A0A0G4FAL2"/>
<dbReference type="Proteomes" id="UP000041254">
    <property type="component" value="Unassembled WGS sequence"/>
</dbReference>
<evidence type="ECO:0000256" key="11">
    <source>
        <dbReference type="SAM" id="Phobius"/>
    </source>
</evidence>
<evidence type="ECO:0000313" key="14">
    <source>
        <dbReference type="Proteomes" id="UP000041254"/>
    </source>
</evidence>
<feature type="compositionally biased region" description="Low complexity" evidence="10">
    <location>
        <begin position="102"/>
        <end position="114"/>
    </location>
</feature>
<feature type="transmembrane region" description="Helical" evidence="11">
    <location>
        <begin position="192"/>
        <end position="209"/>
    </location>
</feature>
<keyword evidence="6 11" id="KW-1133">Transmembrane helix</keyword>
<dbReference type="GO" id="GO:0005484">
    <property type="term" value="F:SNAP receptor activity"/>
    <property type="evidence" value="ECO:0007669"/>
    <property type="project" value="InterPro"/>
</dbReference>
<keyword evidence="2" id="KW-0813">Transport</keyword>
<dbReference type="STRING" id="1169540.A0A0G4FAL2"/>
<evidence type="ECO:0000256" key="7">
    <source>
        <dbReference type="ARBA" id="ARBA00023054"/>
    </source>
</evidence>
<dbReference type="PANTHER" id="PTHR12825">
    <property type="entry name" value="BNIP1-RELATED"/>
    <property type="match status" value="1"/>
</dbReference>
<evidence type="ECO:0000256" key="1">
    <source>
        <dbReference type="ARBA" id="ARBA00004163"/>
    </source>
</evidence>
<dbReference type="EMBL" id="CDMY01000398">
    <property type="protein sequence ID" value="CEM09962.1"/>
    <property type="molecule type" value="Genomic_DNA"/>
</dbReference>
<evidence type="ECO:0000256" key="6">
    <source>
        <dbReference type="ARBA" id="ARBA00022989"/>
    </source>
</evidence>
<evidence type="ECO:0000256" key="3">
    <source>
        <dbReference type="ARBA" id="ARBA00022692"/>
    </source>
</evidence>
<evidence type="ECO:0000259" key="12">
    <source>
        <dbReference type="Pfam" id="PF03908"/>
    </source>
</evidence>
<comment type="subcellular location">
    <subcellularLocation>
        <location evidence="1">Endoplasmic reticulum membrane</location>
        <topology evidence="1">Single-pass type IV membrane protein</topology>
    </subcellularLocation>
</comment>
<dbReference type="InterPro" id="IPR056173">
    <property type="entry name" value="Sec20_C"/>
</dbReference>
<comment type="similarity">
    <text evidence="9">Belongs to the SEC20 family.</text>
</comment>
<keyword evidence="4" id="KW-0256">Endoplasmic reticulum</keyword>
<keyword evidence="14" id="KW-1185">Reference proteome</keyword>
<dbReference type="InterPro" id="IPR005606">
    <property type="entry name" value="Sec20"/>
</dbReference>
<dbReference type="GO" id="GO:0006890">
    <property type="term" value="P:retrograde vesicle-mediated transport, Golgi to endoplasmic reticulum"/>
    <property type="evidence" value="ECO:0007669"/>
    <property type="project" value="InterPro"/>
</dbReference>
<gene>
    <name evidence="13" type="ORF">Vbra_8949</name>
</gene>
<dbReference type="Pfam" id="PF03908">
    <property type="entry name" value="Sec20"/>
    <property type="match status" value="1"/>
</dbReference>
<evidence type="ECO:0000256" key="5">
    <source>
        <dbReference type="ARBA" id="ARBA00022892"/>
    </source>
</evidence>
<evidence type="ECO:0000256" key="9">
    <source>
        <dbReference type="ARBA" id="ARBA00037934"/>
    </source>
</evidence>
<name>A0A0G4FAL2_VITBC</name>
<keyword evidence="8 11" id="KW-0472">Membrane</keyword>
<proteinExistence type="inferred from homology"/>
<evidence type="ECO:0000256" key="2">
    <source>
        <dbReference type="ARBA" id="ARBA00022448"/>
    </source>
</evidence>
<evidence type="ECO:0000256" key="4">
    <source>
        <dbReference type="ARBA" id="ARBA00022824"/>
    </source>
</evidence>
<keyword evidence="5" id="KW-0931">ER-Golgi transport</keyword>
<keyword evidence="7" id="KW-0175">Coiled coil</keyword>
<accession>A0A0G4FAL2</accession>
<keyword evidence="3 11" id="KW-0812">Transmembrane</keyword>
<feature type="domain" description="Sec20 C-terminal" evidence="12">
    <location>
        <begin position="128"/>
        <end position="212"/>
    </location>
</feature>
<dbReference type="PANTHER" id="PTHR12825:SF0">
    <property type="entry name" value="VESICLE TRANSPORT PROTEIN SEC20"/>
    <property type="match status" value="1"/>
</dbReference>
<dbReference type="AlphaFoldDB" id="A0A0G4FAL2"/>
<sequence>MLTSMQSVASLDQSLFEALSALPSPAAVAPDVAEATRQSLREQIAQLQRALAREHGATPEEHERAAKQIARYEDQLRRWYGMVQQHLSESRRTNLLAGSGGSASASASASASGAPRQRIGGGDEELRSGLRETRQMMQTELQRMHQVTEALDHGSTTIGNTDEAYSAYGQRLQKAGALLSKLKRKTEMDSTFIWYAFLFFVAVCCYIILKRLRILSLTYWAAGEVWSLSVFSSELFVQVLTMLGLAS</sequence>
<feature type="region of interest" description="Disordered" evidence="10">
    <location>
        <begin position="91"/>
        <end position="123"/>
    </location>
</feature>
<organism evidence="13 14">
    <name type="scientific">Vitrella brassicaformis (strain CCMP3155)</name>
    <dbReference type="NCBI Taxonomy" id="1169540"/>
    <lineage>
        <taxon>Eukaryota</taxon>
        <taxon>Sar</taxon>
        <taxon>Alveolata</taxon>
        <taxon>Colpodellida</taxon>
        <taxon>Vitrellaceae</taxon>
        <taxon>Vitrella</taxon>
    </lineage>
</organism>